<dbReference type="GO" id="GO:0048029">
    <property type="term" value="F:monosaccharide binding"/>
    <property type="evidence" value="ECO:0007669"/>
    <property type="project" value="TreeGrafter"/>
</dbReference>
<dbReference type="EC" id="5.3.1.9" evidence="3"/>
<dbReference type="EMBL" id="CAFBMF010000025">
    <property type="protein sequence ID" value="CAB4894314.1"/>
    <property type="molecule type" value="Genomic_DNA"/>
</dbReference>
<dbReference type="EMBL" id="CAEZZP010000017">
    <property type="protein sequence ID" value="CAB4765715.1"/>
    <property type="molecule type" value="Genomic_DNA"/>
</dbReference>
<dbReference type="CDD" id="cd05015">
    <property type="entry name" value="SIS_PGI_1"/>
    <property type="match status" value="1"/>
</dbReference>
<dbReference type="PANTHER" id="PTHR11469">
    <property type="entry name" value="GLUCOSE-6-PHOSPHATE ISOMERASE"/>
    <property type="match status" value="1"/>
</dbReference>
<dbReference type="InterPro" id="IPR046348">
    <property type="entry name" value="SIS_dom_sf"/>
</dbReference>
<dbReference type="CDD" id="cd05016">
    <property type="entry name" value="SIS_PGI_2"/>
    <property type="match status" value="1"/>
</dbReference>
<reference evidence="14" key="1">
    <citation type="submission" date="2020-05" db="EMBL/GenBank/DDBJ databases">
        <authorList>
            <person name="Chiriac C."/>
            <person name="Salcher M."/>
            <person name="Ghai R."/>
            <person name="Kavagutti S V."/>
        </authorList>
    </citation>
    <scope>NUCLEOTIDE SEQUENCE</scope>
</reference>
<keyword evidence="6" id="KW-0324">Glycolysis</keyword>
<evidence type="ECO:0000256" key="8">
    <source>
        <dbReference type="ARBA" id="ARBA00029321"/>
    </source>
</evidence>
<name>A0A6J7QHH0_9ZZZZ</name>
<evidence type="ECO:0000256" key="4">
    <source>
        <dbReference type="ARBA" id="ARBA00022432"/>
    </source>
</evidence>
<dbReference type="EMBL" id="CAFBPS010000001">
    <property type="protein sequence ID" value="CAB5016551.1"/>
    <property type="molecule type" value="Genomic_DNA"/>
</dbReference>
<dbReference type="HAMAP" id="MF_00473">
    <property type="entry name" value="G6P_isomerase"/>
    <property type="match status" value="1"/>
</dbReference>
<dbReference type="UniPathway" id="UPA00109">
    <property type="reaction ID" value="UER00181"/>
</dbReference>
<evidence type="ECO:0000313" key="9">
    <source>
        <dbReference type="EMBL" id="CAB4708155.1"/>
    </source>
</evidence>
<organism evidence="14">
    <name type="scientific">freshwater metagenome</name>
    <dbReference type="NCBI Taxonomy" id="449393"/>
    <lineage>
        <taxon>unclassified sequences</taxon>
        <taxon>metagenomes</taxon>
        <taxon>ecological metagenomes</taxon>
    </lineage>
</organism>
<evidence type="ECO:0000256" key="2">
    <source>
        <dbReference type="ARBA" id="ARBA00006604"/>
    </source>
</evidence>
<dbReference type="PROSITE" id="PS51463">
    <property type="entry name" value="P_GLUCOSE_ISOMERASE_3"/>
    <property type="match status" value="1"/>
</dbReference>
<evidence type="ECO:0000313" key="10">
    <source>
        <dbReference type="EMBL" id="CAB4765715.1"/>
    </source>
</evidence>
<dbReference type="Gene3D" id="3.40.50.10490">
    <property type="entry name" value="Glucose-6-phosphate isomerase like protein, domain 1"/>
    <property type="match status" value="2"/>
</dbReference>
<dbReference type="PROSITE" id="PS00174">
    <property type="entry name" value="P_GLUCOSE_ISOMERASE_2"/>
    <property type="match status" value="1"/>
</dbReference>
<dbReference type="Gene3D" id="1.10.1390.10">
    <property type="match status" value="1"/>
</dbReference>
<dbReference type="InterPro" id="IPR018189">
    <property type="entry name" value="Phosphoglucose_isomerase_CS"/>
</dbReference>
<gene>
    <name evidence="9" type="ORF">UFOPK2658_00225</name>
    <name evidence="10" type="ORF">UFOPK2880_00464</name>
    <name evidence="11" type="ORF">UFOPK3004_00500</name>
    <name evidence="12" type="ORF">UFOPK3304_00619</name>
    <name evidence="13" type="ORF">UFOPK3494_00579</name>
    <name evidence="14" type="ORF">UFOPK4134_00013</name>
</gene>
<keyword evidence="5" id="KW-0963">Cytoplasm</keyword>
<dbReference type="AlphaFoldDB" id="A0A6J7QHH0"/>
<dbReference type="InterPro" id="IPR001672">
    <property type="entry name" value="G6P_Isomerase"/>
</dbReference>
<evidence type="ECO:0000313" key="12">
    <source>
        <dbReference type="EMBL" id="CAB4864025.1"/>
    </source>
</evidence>
<dbReference type="EMBL" id="CAFBLJ010000023">
    <property type="protein sequence ID" value="CAB4864025.1"/>
    <property type="molecule type" value="Genomic_DNA"/>
</dbReference>
<dbReference type="InterPro" id="IPR035482">
    <property type="entry name" value="SIS_PGI_2"/>
</dbReference>
<evidence type="ECO:0000256" key="7">
    <source>
        <dbReference type="ARBA" id="ARBA00023235"/>
    </source>
</evidence>
<dbReference type="EMBL" id="CAEZYH010000004">
    <property type="protein sequence ID" value="CAB4708155.1"/>
    <property type="molecule type" value="Genomic_DNA"/>
</dbReference>
<dbReference type="GO" id="GO:0051156">
    <property type="term" value="P:glucose 6-phosphate metabolic process"/>
    <property type="evidence" value="ECO:0007669"/>
    <property type="project" value="TreeGrafter"/>
</dbReference>
<evidence type="ECO:0000256" key="3">
    <source>
        <dbReference type="ARBA" id="ARBA00011952"/>
    </source>
</evidence>
<dbReference type="EMBL" id="CAFAAL010000027">
    <property type="protein sequence ID" value="CAB4798207.1"/>
    <property type="molecule type" value="Genomic_DNA"/>
</dbReference>
<proteinExistence type="inferred from homology"/>
<dbReference type="PROSITE" id="PS00765">
    <property type="entry name" value="P_GLUCOSE_ISOMERASE_1"/>
    <property type="match status" value="1"/>
</dbReference>
<dbReference type="PRINTS" id="PR00662">
    <property type="entry name" value="G6PISOMERASE"/>
</dbReference>
<accession>A0A6J7QHH0</accession>
<dbReference type="NCBIfam" id="NF001211">
    <property type="entry name" value="PRK00179.1"/>
    <property type="match status" value="1"/>
</dbReference>
<evidence type="ECO:0000313" key="11">
    <source>
        <dbReference type="EMBL" id="CAB4798207.1"/>
    </source>
</evidence>
<sequence>MTIQAGDLRIDYSKQLIDEIAIARLLDLASARKATSAFARMANGEPINFTEGRAVGHMALRTPRGEKFLIDGVDVVPAVWLVLDQMANLARAIRIGEFVGSTGRKIRNVVNIGIGGSDLGPAMVYEALRGSRSPDITCRFVSNVDPADLEANLAGLDPAETLFIVASKTFTTVETLANARAAREWLAKQLGESAVEKHFVALSTNTQAVREFGIDTKNMFEFWDWVGGRFSVPSAIGLSVMIAVGPEVFFEFLGGMHSMDTHAAQAKGRANAPLMLALINIWNTAALQTSSRAIIPYSFDLRRFPAYLQQLIMESNGKSVRSDGTRVPYATSPVIWGEPGTNGQHAFMQLLHQGTNVVPIDFIGFARSSATDEARNELLFTNLLAQSRALAFGRSIDELPDSSARPHRVFEGNRPSTTIVAPELSAGVLGQLIALYEHSTFFEGVIWDINSFDQWGVELGKELALSIGLTLADFSTNDHPELDSSTHTLLSWFTEHRQNNNQ</sequence>
<evidence type="ECO:0000313" key="14">
    <source>
        <dbReference type="EMBL" id="CAB5016551.1"/>
    </source>
</evidence>
<dbReference type="GO" id="GO:0005829">
    <property type="term" value="C:cytosol"/>
    <property type="evidence" value="ECO:0007669"/>
    <property type="project" value="TreeGrafter"/>
</dbReference>
<dbReference type="InterPro" id="IPR023096">
    <property type="entry name" value="G6P_Isomerase_C"/>
</dbReference>
<evidence type="ECO:0000256" key="6">
    <source>
        <dbReference type="ARBA" id="ARBA00023152"/>
    </source>
</evidence>
<keyword evidence="7" id="KW-0413">Isomerase</keyword>
<comment type="similarity">
    <text evidence="2">Belongs to the GPI family.</text>
</comment>
<dbReference type="SUPFAM" id="SSF53697">
    <property type="entry name" value="SIS domain"/>
    <property type="match status" value="1"/>
</dbReference>
<evidence type="ECO:0000256" key="1">
    <source>
        <dbReference type="ARBA" id="ARBA00004926"/>
    </source>
</evidence>
<dbReference type="GO" id="GO:0097367">
    <property type="term" value="F:carbohydrate derivative binding"/>
    <property type="evidence" value="ECO:0007669"/>
    <property type="project" value="InterPro"/>
</dbReference>
<dbReference type="GO" id="GO:0004347">
    <property type="term" value="F:glucose-6-phosphate isomerase activity"/>
    <property type="evidence" value="ECO:0007669"/>
    <property type="project" value="UniProtKB-EC"/>
</dbReference>
<dbReference type="PANTHER" id="PTHR11469:SF1">
    <property type="entry name" value="GLUCOSE-6-PHOSPHATE ISOMERASE"/>
    <property type="match status" value="1"/>
</dbReference>
<keyword evidence="4" id="KW-0312">Gluconeogenesis</keyword>
<protein>
    <recommendedName>
        <fullName evidence="3">glucose-6-phosphate isomerase</fullName>
        <ecNumber evidence="3">5.3.1.9</ecNumber>
    </recommendedName>
</protein>
<dbReference type="Pfam" id="PF00342">
    <property type="entry name" value="PGI"/>
    <property type="match status" value="1"/>
</dbReference>
<evidence type="ECO:0000313" key="13">
    <source>
        <dbReference type="EMBL" id="CAB4894314.1"/>
    </source>
</evidence>
<dbReference type="FunFam" id="3.40.50.10490:FF:000018">
    <property type="entry name" value="Glucose-6-phosphate isomerase"/>
    <property type="match status" value="1"/>
</dbReference>
<comment type="pathway">
    <text evidence="1">Carbohydrate degradation; glycolysis; D-glyceraldehyde 3-phosphate and glycerone phosphate from D-glucose: step 2/4.</text>
</comment>
<evidence type="ECO:0000256" key="5">
    <source>
        <dbReference type="ARBA" id="ARBA00022490"/>
    </source>
</evidence>
<comment type="catalytic activity">
    <reaction evidence="8">
        <text>alpha-D-glucose 6-phosphate = beta-D-fructose 6-phosphate</text>
        <dbReference type="Rhea" id="RHEA:11816"/>
        <dbReference type="ChEBI" id="CHEBI:57634"/>
        <dbReference type="ChEBI" id="CHEBI:58225"/>
        <dbReference type="EC" id="5.3.1.9"/>
    </reaction>
</comment>
<dbReference type="GO" id="GO:0006096">
    <property type="term" value="P:glycolytic process"/>
    <property type="evidence" value="ECO:0007669"/>
    <property type="project" value="UniProtKB-UniPathway"/>
</dbReference>
<dbReference type="GO" id="GO:0006094">
    <property type="term" value="P:gluconeogenesis"/>
    <property type="evidence" value="ECO:0007669"/>
    <property type="project" value="UniProtKB-KW"/>
</dbReference>
<dbReference type="InterPro" id="IPR035476">
    <property type="entry name" value="SIS_PGI_1"/>
</dbReference>